<proteinExistence type="predicted"/>
<evidence type="ECO:0000313" key="6">
    <source>
        <dbReference type="Proteomes" id="UP000231553"/>
    </source>
</evidence>
<dbReference type="SUPFAM" id="SSF48008">
    <property type="entry name" value="GntR ligand-binding domain-like"/>
    <property type="match status" value="1"/>
</dbReference>
<dbReference type="InterPro" id="IPR008920">
    <property type="entry name" value="TF_FadR/GntR_C"/>
</dbReference>
<reference evidence="5 6" key="1">
    <citation type="journal article" date="2018" name="Int. J. Syst. Evol. Microbiol.">
        <title>Pseudooceanicola lipolyticus sp. nov., a marine alphaproteobacterium, reclassification of Oceanicola flagellatus as Pseudooceanicola flagellatus comb. nov. and emended description of the genus Pseudooceanicola.</title>
        <authorList>
            <person name="Huang M.-M."/>
            <person name="Guo L.-L."/>
            <person name="Wu Y.-H."/>
            <person name="Lai Q.-L."/>
            <person name="Shao Z.-Z."/>
            <person name="Wang C.-S."/>
            <person name="Wu M."/>
            <person name="Xu X.-W."/>
        </authorList>
    </citation>
    <scope>NUCLEOTIDE SEQUENCE [LARGE SCALE GENOMIC DNA]</scope>
    <source>
        <strain evidence="5 6">157</strain>
    </source>
</reference>
<evidence type="ECO:0000313" key="5">
    <source>
        <dbReference type="EMBL" id="PJE37317.1"/>
    </source>
</evidence>
<keyword evidence="1" id="KW-0805">Transcription regulation</keyword>
<dbReference type="Proteomes" id="UP000231553">
    <property type="component" value="Unassembled WGS sequence"/>
</dbReference>
<dbReference type="Gene3D" id="1.10.10.10">
    <property type="entry name" value="Winged helix-like DNA-binding domain superfamily/Winged helix DNA-binding domain"/>
    <property type="match status" value="1"/>
</dbReference>
<dbReference type="GO" id="GO:0003700">
    <property type="term" value="F:DNA-binding transcription factor activity"/>
    <property type="evidence" value="ECO:0007669"/>
    <property type="project" value="InterPro"/>
</dbReference>
<evidence type="ECO:0000256" key="3">
    <source>
        <dbReference type="ARBA" id="ARBA00023163"/>
    </source>
</evidence>
<dbReference type="Pfam" id="PF07729">
    <property type="entry name" value="FCD"/>
    <property type="match status" value="1"/>
</dbReference>
<evidence type="ECO:0000256" key="1">
    <source>
        <dbReference type="ARBA" id="ARBA00023015"/>
    </source>
</evidence>
<dbReference type="Gene3D" id="1.20.120.530">
    <property type="entry name" value="GntR ligand-binding domain-like"/>
    <property type="match status" value="1"/>
</dbReference>
<protein>
    <submittedName>
        <fullName evidence="5">GntR family transcriptional regulator</fullName>
    </submittedName>
</protein>
<dbReference type="SMART" id="SM00345">
    <property type="entry name" value="HTH_GNTR"/>
    <property type="match status" value="1"/>
</dbReference>
<dbReference type="PANTHER" id="PTHR43537">
    <property type="entry name" value="TRANSCRIPTIONAL REGULATOR, GNTR FAMILY"/>
    <property type="match status" value="1"/>
</dbReference>
<dbReference type="SMART" id="SM00895">
    <property type="entry name" value="FCD"/>
    <property type="match status" value="1"/>
</dbReference>
<dbReference type="GO" id="GO:0003677">
    <property type="term" value="F:DNA binding"/>
    <property type="evidence" value="ECO:0007669"/>
    <property type="project" value="UniProtKB-KW"/>
</dbReference>
<organism evidence="5 6">
    <name type="scientific">Pseudooceanicola lipolyticus</name>
    <dbReference type="NCBI Taxonomy" id="2029104"/>
    <lineage>
        <taxon>Bacteria</taxon>
        <taxon>Pseudomonadati</taxon>
        <taxon>Pseudomonadota</taxon>
        <taxon>Alphaproteobacteria</taxon>
        <taxon>Rhodobacterales</taxon>
        <taxon>Paracoccaceae</taxon>
        <taxon>Pseudooceanicola</taxon>
    </lineage>
</organism>
<dbReference type="SUPFAM" id="SSF46785">
    <property type="entry name" value="Winged helix' DNA-binding domain"/>
    <property type="match status" value="1"/>
</dbReference>
<accession>A0A2M8J3F8</accession>
<comment type="caution">
    <text evidence="5">The sequence shown here is derived from an EMBL/GenBank/DDBJ whole genome shotgun (WGS) entry which is preliminary data.</text>
</comment>
<feature type="domain" description="HTH gntR-type" evidence="4">
    <location>
        <begin position="35"/>
        <end position="102"/>
    </location>
</feature>
<evidence type="ECO:0000256" key="2">
    <source>
        <dbReference type="ARBA" id="ARBA00023125"/>
    </source>
</evidence>
<dbReference type="Pfam" id="PF00392">
    <property type="entry name" value="GntR"/>
    <property type="match status" value="1"/>
</dbReference>
<keyword evidence="6" id="KW-1185">Reference proteome</keyword>
<sequence length="245" mass="26848">MHWTLTQAGWLRRRGAARNVVKNAAEKSAPSAPALPVHETVYQALRARVLFGEMTPGQAVTIQGIAAALEAGMTPVREAIRRLISEGALVFQDNRRVIVPVLTLDDLEQLVFVRKSIEVELARRAARQISPDLVQELEQIDAALDGAISNGDVAGYLAQNHRFHTALYAQANAPVLTDQAERLWLRFGPSLRVVCGRFGTQNLPDRHKELLVALSRRDPKAAAEAMAQDIDQGMEQIAAVLQPNG</sequence>
<gene>
    <name evidence="5" type="ORF">CVM52_07540</name>
</gene>
<evidence type="ECO:0000259" key="4">
    <source>
        <dbReference type="PROSITE" id="PS50949"/>
    </source>
</evidence>
<name>A0A2M8J3F8_9RHOB</name>
<dbReference type="OrthoDB" id="9815654at2"/>
<dbReference type="InterPro" id="IPR011711">
    <property type="entry name" value="GntR_C"/>
</dbReference>
<dbReference type="AlphaFoldDB" id="A0A2M8J3F8"/>
<dbReference type="InterPro" id="IPR036388">
    <property type="entry name" value="WH-like_DNA-bd_sf"/>
</dbReference>
<dbReference type="EMBL" id="PGTB01000017">
    <property type="protein sequence ID" value="PJE37317.1"/>
    <property type="molecule type" value="Genomic_DNA"/>
</dbReference>
<keyword evidence="2" id="KW-0238">DNA-binding</keyword>
<dbReference type="InterPro" id="IPR036390">
    <property type="entry name" value="WH_DNA-bd_sf"/>
</dbReference>
<dbReference type="PROSITE" id="PS50949">
    <property type="entry name" value="HTH_GNTR"/>
    <property type="match status" value="1"/>
</dbReference>
<dbReference type="InterPro" id="IPR000524">
    <property type="entry name" value="Tscrpt_reg_HTH_GntR"/>
</dbReference>
<dbReference type="PANTHER" id="PTHR43537:SF39">
    <property type="entry name" value="HTH-TYPE TRANSCRIPTIONAL REGULATOR MCBR"/>
    <property type="match status" value="1"/>
</dbReference>
<keyword evidence="3" id="KW-0804">Transcription</keyword>